<sequence length="351" mass="40815">MKIKQDGAVVRSIYVVAATKNPKIIFDKNMFTICIKSLDKTRWRCTAYFKSKCRASLLTYGKYVNAKFKHNHPPTVRSNDFIENAMRQKVYILRRFIHFLQGRSYKHPLILLNGNEFFLHQKRANSTRWRCRAYHKTKLLLTFAKGSGRGTRMFPRLIVNDYIYIKHRSTQTITYWKCMYYDRGQCSARCSTDVNQTVRMSGIHSCKNIHRSANLIRGEIQTPHRSWSLQVNWSLHFMVSGDIGIIRCHANGKRHEMRHFNSCNEDTSGIICRREFFVTLLLCGAIDPEAGLGGCSAGRELRNLTKFAKRVGRKNRTPLAQKSIFAKLIRIIVQDVTLKLKLIIHFILHLS</sequence>
<dbReference type="AlphaFoldDB" id="D6X4N6"/>
<dbReference type="GO" id="GO:0008270">
    <property type="term" value="F:zinc ion binding"/>
    <property type="evidence" value="ECO:0007669"/>
    <property type="project" value="UniProtKB-KW"/>
</dbReference>
<evidence type="ECO:0000313" key="5">
    <source>
        <dbReference type="EMBL" id="EEZ97584.1"/>
    </source>
</evidence>
<name>D6X4N6_TRICA</name>
<dbReference type="Pfam" id="PF04500">
    <property type="entry name" value="FLYWCH"/>
    <property type="match status" value="2"/>
</dbReference>
<reference evidence="5 6" key="1">
    <citation type="journal article" date="2008" name="Nature">
        <title>The genome of the model beetle and pest Tribolium castaneum.</title>
        <authorList>
            <consortium name="Tribolium Genome Sequencing Consortium"/>
            <person name="Richards S."/>
            <person name="Gibbs R.A."/>
            <person name="Weinstock G.M."/>
            <person name="Brown S.J."/>
            <person name="Denell R."/>
            <person name="Beeman R.W."/>
            <person name="Gibbs R."/>
            <person name="Beeman R.W."/>
            <person name="Brown S.J."/>
            <person name="Bucher G."/>
            <person name="Friedrich M."/>
            <person name="Grimmelikhuijzen C.J."/>
            <person name="Klingler M."/>
            <person name="Lorenzen M."/>
            <person name="Richards S."/>
            <person name="Roth S."/>
            <person name="Schroder R."/>
            <person name="Tautz D."/>
            <person name="Zdobnov E.M."/>
            <person name="Muzny D."/>
            <person name="Gibbs R.A."/>
            <person name="Weinstock G.M."/>
            <person name="Attaway T."/>
            <person name="Bell S."/>
            <person name="Buhay C.J."/>
            <person name="Chandrabose M.N."/>
            <person name="Chavez D."/>
            <person name="Clerk-Blankenburg K.P."/>
            <person name="Cree A."/>
            <person name="Dao M."/>
            <person name="Davis C."/>
            <person name="Chacko J."/>
            <person name="Dinh H."/>
            <person name="Dugan-Rocha S."/>
            <person name="Fowler G."/>
            <person name="Garner T.T."/>
            <person name="Garnes J."/>
            <person name="Gnirke A."/>
            <person name="Hawes A."/>
            <person name="Hernandez J."/>
            <person name="Hines S."/>
            <person name="Holder M."/>
            <person name="Hume J."/>
            <person name="Jhangiani S.N."/>
            <person name="Joshi V."/>
            <person name="Khan Z.M."/>
            <person name="Jackson L."/>
            <person name="Kovar C."/>
            <person name="Kowis A."/>
            <person name="Lee S."/>
            <person name="Lewis L.R."/>
            <person name="Margolis J."/>
            <person name="Morgan M."/>
            <person name="Nazareth L.V."/>
            <person name="Nguyen N."/>
            <person name="Okwuonu G."/>
            <person name="Parker D."/>
            <person name="Richards S."/>
            <person name="Ruiz S.J."/>
            <person name="Santibanez J."/>
            <person name="Savard J."/>
            <person name="Scherer S.E."/>
            <person name="Schneider B."/>
            <person name="Sodergren E."/>
            <person name="Tautz D."/>
            <person name="Vattahil S."/>
            <person name="Villasana D."/>
            <person name="White C.S."/>
            <person name="Wright R."/>
            <person name="Park Y."/>
            <person name="Beeman R.W."/>
            <person name="Lord J."/>
            <person name="Oppert B."/>
            <person name="Lorenzen M."/>
            <person name="Brown S."/>
            <person name="Wang L."/>
            <person name="Savard J."/>
            <person name="Tautz D."/>
            <person name="Richards S."/>
            <person name="Weinstock G."/>
            <person name="Gibbs R.A."/>
            <person name="Liu Y."/>
            <person name="Worley K."/>
            <person name="Weinstock G."/>
            <person name="Elsik C.G."/>
            <person name="Reese J.T."/>
            <person name="Elhaik E."/>
            <person name="Landan G."/>
            <person name="Graur D."/>
            <person name="Arensburger P."/>
            <person name="Atkinson P."/>
            <person name="Beeman R.W."/>
            <person name="Beidler J."/>
            <person name="Brown S.J."/>
            <person name="Demuth J.P."/>
            <person name="Drury D.W."/>
            <person name="Du Y.Z."/>
            <person name="Fujiwara H."/>
            <person name="Lorenzen M."/>
            <person name="Maselli V."/>
            <person name="Osanai M."/>
            <person name="Park Y."/>
            <person name="Robertson H.M."/>
            <person name="Tu Z."/>
            <person name="Wang J.J."/>
            <person name="Wang S."/>
            <person name="Richards S."/>
            <person name="Song H."/>
            <person name="Zhang L."/>
            <person name="Sodergren E."/>
            <person name="Werner D."/>
            <person name="Stanke M."/>
            <person name="Morgenstern B."/>
            <person name="Solovyev V."/>
            <person name="Kosarev P."/>
            <person name="Brown G."/>
            <person name="Chen H.C."/>
            <person name="Ermolaeva O."/>
            <person name="Hlavina W."/>
            <person name="Kapustin Y."/>
            <person name="Kiryutin B."/>
            <person name="Kitts P."/>
            <person name="Maglott D."/>
            <person name="Pruitt K."/>
            <person name="Sapojnikov V."/>
            <person name="Souvorov A."/>
            <person name="Mackey A.J."/>
            <person name="Waterhouse R.M."/>
            <person name="Wyder S."/>
            <person name="Zdobnov E.M."/>
            <person name="Zdobnov E.M."/>
            <person name="Wyder S."/>
            <person name="Kriventseva E.V."/>
            <person name="Kadowaki T."/>
            <person name="Bork P."/>
            <person name="Aranda M."/>
            <person name="Bao R."/>
            <person name="Beermann A."/>
            <person name="Berns N."/>
            <person name="Bolognesi R."/>
            <person name="Bonneton F."/>
            <person name="Bopp D."/>
            <person name="Brown S.J."/>
            <person name="Bucher G."/>
            <person name="Butts T."/>
            <person name="Chaumot A."/>
            <person name="Denell R.E."/>
            <person name="Ferrier D.E."/>
            <person name="Friedrich M."/>
            <person name="Gordon C.M."/>
            <person name="Jindra M."/>
            <person name="Klingler M."/>
            <person name="Lan Q."/>
            <person name="Lattorff H.M."/>
            <person name="Laudet V."/>
            <person name="von Levetsow C."/>
            <person name="Liu Z."/>
            <person name="Lutz R."/>
            <person name="Lynch J.A."/>
            <person name="da Fonseca R.N."/>
            <person name="Posnien N."/>
            <person name="Reuter R."/>
            <person name="Roth S."/>
            <person name="Savard J."/>
            <person name="Schinko J.B."/>
            <person name="Schmitt C."/>
            <person name="Schoppmeier M."/>
            <person name="Schroder R."/>
            <person name="Shippy T.D."/>
            <person name="Simonnet F."/>
            <person name="Marques-Souza H."/>
            <person name="Tautz D."/>
            <person name="Tomoyasu Y."/>
            <person name="Trauner J."/>
            <person name="Van der Zee M."/>
            <person name="Vervoort M."/>
            <person name="Wittkopp N."/>
            <person name="Wimmer E.A."/>
            <person name="Yang X."/>
            <person name="Jones A.K."/>
            <person name="Sattelle D.B."/>
            <person name="Ebert P.R."/>
            <person name="Nelson D."/>
            <person name="Scott J.G."/>
            <person name="Beeman R.W."/>
            <person name="Muthukrishnan S."/>
            <person name="Kramer K.J."/>
            <person name="Arakane Y."/>
            <person name="Beeman R.W."/>
            <person name="Zhu Q."/>
            <person name="Hogenkamp D."/>
            <person name="Dixit R."/>
            <person name="Oppert B."/>
            <person name="Jiang H."/>
            <person name="Zou Z."/>
            <person name="Marshall J."/>
            <person name="Elpidina E."/>
            <person name="Vinokurov K."/>
            <person name="Oppert C."/>
            <person name="Zou Z."/>
            <person name="Evans J."/>
            <person name="Lu Z."/>
            <person name="Zhao P."/>
            <person name="Sumathipala N."/>
            <person name="Altincicek B."/>
            <person name="Vilcinskas A."/>
            <person name="Williams M."/>
            <person name="Hultmark D."/>
            <person name="Hetru C."/>
            <person name="Jiang H."/>
            <person name="Grimmelikhuijzen C.J."/>
            <person name="Hauser F."/>
            <person name="Cazzamali G."/>
            <person name="Williamson M."/>
            <person name="Park Y."/>
            <person name="Li B."/>
            <person name="Tanaka Y."/>
            <person name="Predel R."/>
            <person name="Neupert S."/>
            <person name="Schachtner J."/>
            <person name="Verleyen P."/>
            <person name="Raible F."/>
            <person name="Bork P."/>
            <person name="Friedrich M."/>
            <person name="Walden K.K."/>
            <person name="Robertson H.M."/>
            <person name="Angeli S."/>
            <person name="Foret S."/>
            <person name="Bucher G."/>
            <person name="Schuetz S."/>
            <person name="Maleszka R."/>
            <person name="Wimmer E.A."/>
            <person name="Beeman R.W."/>
            <person name="Lorenzen M."/>
            <person name="Tomoyasu Y."/>
            <person name="Miller S.C."/>
            <person name="Grossmann D."/>
            <person name="Bucher G."/>
        </authorList>
    </citation>
    <scope>NUCLEOTIDE SEQUENCE [LARGE SCALE GENOMIC DNA]</scope>
    <source>
        <strain evidence="5 6">Georgia GA2</strain>
    </source>
</reference>
<dbReference type="EMBL" id="KQ971380">
    <property type="protein sequence ID" value="EEZ97584.1"/>
    <property type="molecule type" value="Genomic_DNA"/>
</dbReference>
<feature type="domain" description="FLYWCH-type" evidence="4">
    <location>
        <begin position="150"/>
        <end position="200"/>
    </location>
</feature>
<gene>
    <name evidence="5" type="primary">GLEAN_11446</name>
    <name evidence="5" type="ORF">TcasGA2_TC011446</name>
</gene>
<keyword evidence="1" id="KW-0479">Metal-binding</keyword>
<evidence type="ECO:0000256" key="3">
    <source>
        <dbReference type="ARBA" id="ARBA00022833"/>
    </source>
</evidence>
<dbReference type="InterPro" id="IPR007588">
    <property type="entry name" value="Znf_FLYWCH"/>
</dbReference>
<proteinExistence type="predicted"/>
<protein>
    <recommendedName>
        <fullName evidence="4">FLYWCH-type domain-containing protein</fullName>
    </recommendedName>
</protein>
<evidence type="ECO:0000256" key="1">
    <source>
        <dbReference type="ARBA" id="ARBA00022723"/>
    </source>
</evidence>
<evidence type="ECO:0000313" key="6">
    <source>
        <dbReference type="Proteomes" id="UP000007266"/>
    </source>
</evidence>
<reference evidence="5 6" key="2">
    <citation type="journal article" date="2010" name="Nucleic Acids Res.">
        <title>BeetleBase in 2010: revisions to provide comprehensive genomic information for Tribolium castaneum.</title>
        <authorList>
            <person name="Kim H.S."/>
            <person name="Murphy T."/>
            <person name="Xia J."/>
            <person name="Caragea D."/>
            <person name="Park Y."/>
            <person name="Beeman R.W."/>
            <person name="Lorenzen M.D."/>
            <person name="Butcher S."/>
            <person name="Manak J.R."/>
            <person name="Brown S.J."/>
        </authorList>
    </citation>
    <scope>GENOME REANNOTATION</scope>
    <source>
        <strain evidence="5 6">Georgia GA2</strain>
    </source>
</reference>
<accession>D6X4N6</accession>
<dbReference type="HOGENOM" id="CLU_790692_0_0_1"/>
<keyword evidence="2" id="KW-0863">Zinc-finger</keyword>
<keyword evidence="3" id="KW-0862">Zinc</keyword>
<dbReference type="Gene3D" id="2.20.25.240">
    <property type="match status" value="2"/>
</dbReference>
<keyword evidence="6" id="KW-1185">Reference proteome</keyword>
<dbReference type="Proteomes" id="UP000007266">
    <property type="component" value="Linkage group 10"/>
</dbReference>
<evidence type="ECO:0000256" key="2">
    <source>
        <dbReference type="ARBA" id="ARBA00022771"/>
    </source>
</evidence>
<dbReference type="STRING" id="7070.D6X4N6"/>
<organism evidence="5 6">
    <name type="scientific">Tribolium castaneum</name>
    <name type="common">Red flour beetle</name>
    <dbReference type="NCBI Taxonomy" id="7070"/>
    <lineage>
        <taxon>Eukaryota</taxon>
        <taxon>Metazoa</taxon>
        <taxon>Ecdysozoa</taxon>
        <taxon>Arthropoda</taxon>
        <taxon>Hexapoda</taxon>
        <taxon>Insecta</taxon>
        <taxon>Pterygota</taxon>
        <taxon>Neoptera</taxon>
        <taxon>Endopterygota</taxon>
        <taxon>Coleoptera</taxon>
        <taxon>Polyphaga</taxon>
        <taxon>Cucujiformia</taxon>
        <taxon>Tenebrionidae</taxon>
        <taxon>Tenebrionidae incertae sedis</taxon>
        <taxon>Tribolium</taxon>
    </lineage>
</organism>
<evidence type="ECO:0000259" key="4">
    <source>
        <dbReference type="Pfam" id="PF04500"/>
    </source>
</evidence>
<feature type="domain" description="FLYWCH-type" evidence="4">
    <location>
        <begin position="19"/>
        <end position="72"/>
    </location>
</feature>
<dbReference type="PhylomeDB" id="D6X4N6"/>